<proteinExistence type="inferred from homology"/>
<comment type="similarity">
    <text evidence="1">Belongs to the carbon-nitrogen hydrolase superfamily. NIT1/NIT2 family.</text>
</comment>
<dbReference type="Ensembl" id="ENSCAFT00030034782.1">
    <property type="protein sequence ID" value="ENSCAFP00030030326.1"/>
    <property type="gene ID" value="ENSCAFG00030018902.1"/>
</dbReference>
<feature type="compositionally biased region" description="Low complexity" evidence="6">
    <location>
        <begin position="151"/>
        <end position="166"/>
    </location>
</feature>
<feature type="region of interest" description="Disordered" evidence="6">
    <location>
        <begin position="77"/>
        <end position="185"/>
    </location>
</feature>
<feature type="domain" description="CN hydrolase" evidence="7">
    <location>
        <begin position="313"/>
        <end position="565"/>
    </location>
</feature>
<dbReference type="PANTHER" id="PTHR23088">
    <property type="entry name" value="NITRILASE-RELATED"/>
    <property type="match status" value="1"/>
</dbReference>
<dbReference type="EC" id="3.5.1.128" evidence="3"/>
<accession>A0A8C0P676</accession>
<dbReference type="InterPro" id="IPR001110">
    <property type="entry name" value="UPF0012_CS"/>
</dbReference>
<dbReference type="PROSITE" id="PS01227">
    <property type="entry name" value="UPF0012"/>
    <property type="match status" value="1"/>
</dbReference>
<keyword evidence="2" id="KW-0378">Hydrolase</keyword>
<dbReference type="Ensembl" id="ENSCAFT00000020199.5">
    <property type="protein sequence ID" value="ENSCAFP00000018737.4"/>
    <property type="gene ID" value="ENSCAFG00000012736.5"/>
</dbReference>
<dbReference type="Gene3D" id="3.60.110.10">
    <property type="entry name" value="Carbon-nitrogen hydrolase"/>
    <property type="match status" value="1"/>
</dbReference>
<dbReference type="InterPro" id="IPR045254">
    <property type="entry name" value="Nit1/2_C-N_Hydrolase"/>
</dbReference>
<evidence type="ECO:0000256" key="1">
    <source>
        <dbReference type="ARBA" id="ARBA00010613"/>
    </source>
</evidence>
<feature type="region of interest" description="Disordered" evidence="6">
    <location>
        <begin position="220"/>
        <end position="252"/>
    </location>
</feature>
<dbReference type="SUPFAM" id="SSF56317">
    <property type="entry name" value="Carbon-nitrogen hydrolase"/>
    <property type="match status" value="1"/>
</dbReference>
<sequence>MQTRVTTRFLVAQEIQSNNDVRVKIVWDSGLLGHASHVALQSEGDGQRGAGVTEQATWPARRLIPGDSCRAAGPGLSCGRVRGGRQSHARPPPLPLPLLPSLLSPPSPPLPSRRARAPGRLTLHPGGGVAFTDQPSRALPRTRPASPRTLPSRGGPATPGRARGLPQPAAPPAPRTDSGPARLPSFAPSAPHLLCRHRPFPRAAAAALAGATAALRHLRRPLRFRPARPRPRASHPAWRLPPPGPGAAASRPLLRSDAADGFGSILMLGFIIRPPHQLLPLLLCPGLRIPRLSVLCAQPSPRAMAISSSSWELPLVAVCQVTSTPDKQENFKTCAELVREAARLGACLAFLPEAFDFIARDPAETLRLSEPLGGNLLGEYTQLARECGLWLSLGGFHERGQDWEQTQKIYNCHVLLNNEGSVVATYRKTHLCDVEIPGQGPMRESNSTIPGPSLESPVSTPAGKIGLAICYDMRFPELSLALAQAGAEILTYPSAFGSVTGPAHWEVLLRARAIETQCYVVAAAQCGRHHEKRASYGHSMVVDPWGTVVARCSEGPGLCLARIDLNYLRQLRQHLPVFQHRRPDLYGNLGHPLS</sequence>
<reference evidence="9" key="2">
    <citation type="submission" date="2019-03" db="EMBL/GenBank/DDBJ databases">
        <authorList>
            <person name="Warren W.C."/>
            <person name="Johnson G.S."/>
        </authorList>
    </citation>
    <scope>NUCLEOTIDE SEQUENCE [LARGE SCALE GENOMIC DNA]</scope>
    <source>
        <strain evidence="9">Basenji</strain>
    </source>
</reference>
<protein>
    <recommendedName>
        <fullName evidence="4">Deaminated glutathione amidase</fullName>
        <ecNumber evidence="3">3.5.1.128</ecNumber>
    </recommendedName>
    <alternativeName>
        <fullName evidence="5">Nitrilase homolog 1</fullName>
    </alternativeName>
</protein>
<reference evidence="9" key="3">
    <citation type="submission" date="2025-05" db="UniProtKB">
        <authorList>
            <consortium name="Ensembl"/>
        </authorList>
    </citation>
    <scope>IDENTIFICATION</scope>
</reference>
<evidence type="ECO:0000256" key="6">
    <source>
        <dbReference type="SAM" id="MobiDB-lite"/>
    </source>
</evidence>
<dbReference type="FunFam" id="3.60.110.10:FF:000005">
    <property type="entry name" value="nitrilase homolog 1 isoform X1"/>
    <property type="match status" value="1"/>
</dbReference>
<dbReference type="AlphaFoldDB" id="A0A8C0P676"/>
<dbReference type="PROSITE" id="PS50263">
    <property type="entry name" value="CN_HYDROLASE"/>
    <property type="match status" value="1"/>
</dbReference>
<evidence type="ECO:0000313" key="10">
    <source>
        <dbReference type="Proteomes" id="UP000002254"/>
    </source>
</evidence>
<reference evidence="8 10" key="1">
    <citation type="journal article" date="2005" name="Nature">
        <title>Genome sequence, comparative analysis and haplotype structure of the domestic dog.</title>
        <authorList>
            <consortium name="Broad Sequencing Platform"/>
            <person name="Lindblad-Toh K."/>
            <person name="Wade C.M."/>
            <person name="Mikkelsen T.S."/>
            <person name="Karlsson E.K."/>
            <person name="Jaffe D.B."/>
            <person name="Kamal M."/>
            <person name="Clamp M."/>
            <person name="Chang J.L."/>
            <person name="Kulbokas E.J. III"/>
            <person name="Zody M.C."/>
            <person name="Mauceli E."/>
            <person name="Xie X."/>
            <person name="Breen M."/>
            <person name="Wayne R.K."/>
            <person name="Ostrander E.A."/>
            <person name="Ponting C.P."/>
            <person name="Galibert F."/>
            <person name="Smith D.R."/>
            <person name="DeJong P.J."/>
            <person name="Kirkness E."/>
            <person name="Alvarez P."/>
            <person name="Biagi T."/>
            <person name="Brockman W."/>
            <person name="Butler J."/>
            <person name="Chin C.W."/>
            <person name="Cook A."/>
            <person name="Cuff J."/>
            <person name="Daly M.J."/>
            <person name="DeCaprio D."/>
            <person name="Gnerre S."/>
            <person name="Grabherr M."/>
            <person name="Kellis M."/>
            <person name="Kleber M."/>
            <person name="Bardeleben C."/>
            <person name="Goodstadt L."/>
            <person name="Heger A."/>
            <person name="Hitte C."/>
            <person name="Kim L."/>
            <person name="Koepfli K.P."/>
            <person name="Parker H.G."/>
            <person name="Pollinger J.P."/>
            <person name="Searle S.M."/>
            <person name="Sutter N.B."/>
            <person name="Thomas R."/>
            <person name="Webber C."/>
            <person name="Baldwin J."/>
            <person name="Abebe A."/>
            <person name="Abouelleil A."/>
            <person name="Aftuck L."/>
            <person name="Ait-Zahra M."/>
            <person name="Aldredge T."/>
            <person name="Allen N."/>
            <person name="An P."/>
            <person name="Anderson S."/>
            <person name="Antoine C."/>
            <person name="Arachchi H."/>
            <person name="Aslam A."/>
            <person name="Ayotte L."/>
            <person name="Bachantsang P."/>
            <person name="Barry A."/>
            <person name="Bayul T."/>
            <person name="Benamara M."/>
            <person name="Berlin A."/>
            <person name="Bessette D."/>
            <person name="Blitshteyn B."/>
            <person name="Bloom T."/>
            <person name="Blye J."/>
            <person name="Boguslavskiy L."/>
            <person name="Bonnet C."/>
            <person name="Boukhgalter B."/>
            <person name="Brown A."/>
            <person name="Cahill P."/>
            <person name="Calixte N."/>
            <person name="Camarata J."/>
            <person name="Cheshatsang Y."/>
            <person name="Chu J."/>
            <person name="Citroen M."/>
            <person name="Collymore A."/>
            <person name="Cooke P."/>
            <person name="Dawoe T."/>
            <person name="Daza R."/>
            <person name="Decktor K."/>
            <person name="DeGray S."/>
            <person name="Dhargay N."/>
            <person name="Dooley K."/>
            <person name="Dooley K."/>
            <person name="Dorje P."/>
            <person name="Dorjee K."/>
            <person name="Dorris L."/>
            <person name="Duffey N."/>
            <person name="Dupes A."/>
            <person name="Egbiremolen O."/>
            <person name="Elong R."/>
            <person name="Falk J."/>
            <person name="Farina A."/>
            <person name="Faro S."/>
            <person name="Ferguson D."/>
            <person name="Ferreira P."/>
            <person name="Fisher S."/>
            <person name="FitzGerald M."/>
            <person name="Foley K."/>
            <person name="Foley C."/>
            <person name="Franke A."/>
            <person name="Friedrich D."/>
            <person name="Gage D."/>
            <person name="Garber M."/>
            <person name="Gearin G."/>
            <person name="Giannoukos G."/>
            <person name="Goode T."/>
            <person name="Goyette A."/>
            <person name="Graham J."/>
            <person name="Grandbois E."/>
            <person name="Gyaltsen K."/>
            <person name="Hafez N."/>
            <person name="Hagopian D."/>
            <person name="Hagos B."/>
            <person name="Hall J."/>
            <person name="Healy C."/>
            <person name="Hegarty R."/>
            <person name="Honan T."/>
            <person name="Horn A."/>
            <person name="Houde N."/>
            <person name="Hughes L."/>
            <person name="Hunnicutt L."/>
            <person name="Husby M."/>
            <person name="Jester B."/>
            <person name="Jones C."/>
            <person name="Kamat A."/>
            <person name="Kanga B."/>
            <person name="Kells C."/>
            <person name="Khazanovich D."/>
            <person name="Kieu A.C."/>
            <person name="Kisner P."/>
            <person name="Kumar M."/>
            <person name="Lance K."/>
            <person name="Landers T."/>
            <person name="Lara M."/>
            <person name="Lee W."/>
            <person name="Leger J.P."/>
            <person name="Lennon N."/>
            <person name="Leuper L."/>
            <person name="LeVine S."/>
            <person name="Liu J."/>
            <person name="Liu X."/>
            <person name="Lokyitsang Y."/>
            <person name="Lokyitsang T."/>
            <person name="Lui A."/>
            <person name="Macdonald J."/>
            <person name="Major J."/>
            <person name="Marabella R."/>
            <person name="Maru K."/>
            <person name="Matthews C."/>
            <person name="McDonough S."/>
            <person name="Mehta T."/>
            <person name="Meldrim J."/>
            <person name="Melnikov A."/>
            <person name="Meneus L."/>
            <person name="Mihalev A."/>
            <person name="Mihova T."/>
            <person name="Miller K."/>
            <person name="Mittelman R."/>
            <person name="Mlenga V."/>
            <person name="Mulrain L."/>
            <person name="Munson G."/>
            <person name="Navidi A."/>
            <person name="Naylor J."/>
            <person name="Nguyen T."/>
            <person name="Nguyen N."/>
            <person name="Nguyen C."/>
            <person name="Nguyen T."/>
            <person name="Nicol R."/>
            <person name="Norbu N."/>
            <person name="Norbu C."/>
            <person name="Novod N."/>
            <person name="Nyima T."/>
            <person name="Olandt P."/>
            <person name="O'Neill B."/>
            <person name="O'Neill K."/>
            <person name="Osman S."/>
            <person name="Oyono L."/>
            <person name="Patti C."/>
            <person name="Perrin D."/>
            <person name="Phunkhang P."/>
            <person name="Pierre F."/>
            <person name="Priest M."/>
            <person name="Rachupka A."/>
            <person name="Raghuraman S."/>
            <person name="Rameau R."/>
            <person name="Ray V."/>
            <person name="Raymond C."/>
            <person name="Rege F."/>
            <person name="Rise C."/>
            <person name="Rogers J."/>
            <person name="Rogov P."/>
            <person name="Sahalie J."/>
            <person name="Settipalli S."/>
            <person name="Sharpe T."/>
            <person name="Shea T."/>
            <person name="Sheehan M."/>
            <person name="Sherpa N."/>
            <person name="Shi J."/>
            <person name="Shih D."/>
            <person name="Sloan J."/>
            <person name="Smith C."/>
            <person name="Sparrow T."/>
            <person name="Stalker J."/>
            <person name="Stange-Thomann N."/>
            <person name="Stavropoulos S."/>
            <person name="Stone C."/>
            <person name="Stone S."/>
            <person name="Sykes S."/>
            <person name="Tchuinga P."/>
            <person name="Tenzing P."/>
            <person name="Tesfaye S."/>
            <person name="Thoulutsang D."/>
            <person name="Thoulutsang Y."/>
            <person name="Topham K."/>
            <person name="Topping I."/>
            <person name="Tsamla T."/>
            <person name="Vassiliev H."/>
            <person name="Venkataraman V."/>
            <person name="Vo A."/>
            <person name="Wangchuk T."/>
            <person name="Wangdi T."/>
            <person name="Weiand M."/>
            <person name="Wilkinson J."/>
            <person name="Wilson A."/>
            <person name="Yadav S."/>
            <person name="Yang S."/>
            <person name="Yang X."/>
            <person name="Young G."/>
            <person name="Yu Q."/>
            <person name="Zainoun J."/>
            <person name="Zembek L."/>
            <person name="Zimmer A."/>
            <person name="Lander E.S."/>
        </authorList>
    </citation>
    <scope>NUCLEOTIDE SEQUENCE [LARGE SCALE GENOMIC DNA]</scope>
    <source>
        <strain evidence="8">Boxer</strain>
    </source>
</reference>
<organism evidence="9 11">
    <name type="scientific">Canis lupus familiaris</name>
    <name type="common">Dog</name>
    <name type="synonym">Canis familiaris</name>
    <dbReference type="NCBI Taxonomy" id="9615"/>
    <lineage>
        <taxon>Eukaryota</taxon>
        <taxon>Metazoa</taxon>
        <taxon>Chordata</taxon>
        <taxon>Craniata</taxon>
        <taxon>Vertebrata</taxon>
        <taxon>Euteleostomi</taxon>
        <taxon>Mammalia</taxon>
        <taxon>Eutheria</taxon>
        <taxon>Laurasiatheria</taxon>
        <taxon>Carnivora</taxon>
        <taxon>Caniformia</taxon>
        <taxon>Canidae</taxon>
        <taxon>Canis</taxon>
    </lineage>
</organism>
<dbReference type="OrthoDB" id="680339at2759"/>
<evidence type="ECO:0000256" key="4">
    <source>
        <dbReference type="ARBA" id="ARBA00074513"/>
    </source>
</evidence>
<dbReference type="Pfam" id="PF00795">
    <property type="entry name" value="CN_hydrolase"/>
    <property type="match status" value="1"/>
</dbReference>
<dbReference type="Proteomes" id="UP000002254">
    <property type="component" value="Chromosome 38"/>
</dbReference>
<gene>
    <name evidence="8" type="primary">NIT1</name>
</gene>
<evidence type="ECO:0000313" key="9">
    <source>
        <dbReference type="Ensembl" id="ENSCAFP00030030326.1"/>
    </source>
</evidence>
<evidence type="ECO:0000256" key="3">
    <source>
        <dbReference type="ARBA" id="ARBA00066912"/>
    </source>
</evidence>
<dbReference type="InterPro" id="IPR036526">
    <property type="entry name" value="C-N_Hydrolase_sf"/>
</dbReference>
<dbReference type="Proteomes" id="UP000694429">
    <property type="component" value="Chromosome 38"/>
</dbReference>
<evidence type="ECO:0000256" key="5">
    <source>
        <dbReference type="ARBA" id="ARBA00080297"/>
    </source>
</evidence>
<dbReference type="GO" id="GO:0110050">
    <property type="term" value="F:deaminated glutathione amidase activity"/>
    <property type="evidence" value="ECO:0007669"/>
    <property type="project" value="UniProtKB-EC"/>
</dbReference>
<name>A0A8C0P676_CANLF</name>
<evidence type="ECO:0000256" key="2">
    <source>
        <dbReference type="ARBA" id="ARBA00022801"/>
    </source>
</evidence>
<feature type="compositionally biased region" description="Pro residues" evidence="6">
    <location>
        <begin position="90"/>
        <end position="111"/>
    </location>
</feature>
<dbReference type="CDD" id="cd07572">
    <property type="entry name" value="nit"/>
    <property type="match status" value="1"/>
</dbReference>
<evidence type="ECO:0000313" key="8">
    <source>
        <dbReference type="Ensembl" id="ENSCAFP00000018737.4"/>
    </source>
</evidence>
<dbReference type="PANTHER" id="PTHR23088:SF27">
    <property type="entry name" value="DEAMINATED GLUTATHIONE AMIDASE"/>
    <property type="match status" value="1"/>
</dbReference>
<dbReference type="InterPro" id="IPR003010">
    <property type="entry name" value="C-N_Hydrolase"/>
</dbReference>
<feature type="compositionally biased region" description="Basic residues" evidence="6">
    <location>
        <begin position="220"/>
        <end position="233"/>
    </location>
</feature>
<evidence type="ECO:0000313" key="11">
    <source>
        <dbReference type="Proteomes" id="UP000694429"/>
    </source>
</evidence>
<evidence type="ECO:0000259" key="7">
    <source>
        <dbReference type="PROSITE" id="PS50263"/>
    </source>
</evidence>